<dbReference type="EMBL" id="BPQB01000101">
    <property type="protein sequence ID" value="GJE99113.1"/>
    <property type="molecule type" value="Genomic_DNA"/>
</dbReference>
<dbReference type="InterPro" id="IPR042099">
    <property type="entry name" value="ANL_N_sf"/>
</dbReference>
<reference evidence="2 3" key="1">
    <citation type="submission" date="2021-08" db="EMBL/GenBank/DDBJ databases">
        <title>Draft Genome Sequence of Phanerochaete sordida strain YK-624.</title>
        <authorList>
            <person name="Mori T."/>
            <person name="Dohra H."/>
            <person name="Suzuki T."/>
            <person name="Kawagishi H."/>
            <person name="Hirai H."/>
        </authorList>
    </citation>
    <scope>NUCLEOTIDE SEQUENCE [LARGE SCALE GENOMIC DNA]</scope>
    <source>
        <strain evidence="2 3">YK-624</strain>
    </source>
</reference>
<dbReference type="GO" id="GO:0031956">
    <property type="term" value="F:medium-chain fatty acid-CoA ligase activity"/>
    <property type="evidence" value="ECO:0007669"/>
    <property type="project" value="TreeGrafter"/>
</dbReference>
<name>A0A9P3GQ97_9APHY</name>
<dbReference type="InterPro" id="IPR020845">
    <property type="entry name" value="AMP-binding_CS"/>
</dbReference>
<organism evidence="2 3">
    <name type="scientific">Phanerochaete sordida</name>
    <dbReference type="NCBI Taxonomy" id="48140"/>
    <lineage>
        <taxon>Eukaryota</taxon>
        <taxon>Fungi</taxon>
        <taxon>Dikarya</taxon>
        <taxon>Basidiomycota</taxon>
        <taxon>Agaricomycotina</taxon>
        <taxon>Agaricomycetes</taxon>
        <taxon>Polyporales</taxon>
        <taxon>Phanerochaetaceae</taxon>
        <taxon>Phanerochaete</taxon>
    </lineage>
</organism>
<protein>
    <submittedName>
        <fullName evidence="2">Acetyl-CoA synthetase-like protein</fullName>
    </submittedName>
</protein>
<comment type="caution">
    <text evidence="2">The sequence shown here is derived from an EMBL/GenBank/DDBJ whole genome shotgun (WGS) entry which is preliminary data.</text>
</comment>
<dbReference type="AlphaFoldDB" id="A0A9P3GQ97"/>
<dbReference type="PROSITE" id="PS00455">
    <property type="entry name" value="AMP_BINDING"/>
    <property type="match status" value="1"/>
</dbReference>
<proteinExistence type="predicted"/>
<dbReference type="PANTHER" id="PTHR43201:SF3">
    <property type="entry name" value="ENZYME, PUTATIVE (JCVI)-RELATED"/>
    <property type="match status" value="1"/>
</dbReference>
<gene>
    <name evidence="2" type="ORF">PsYK624_153590</name>
</gene>
<dbReference type="PANTHER" id="PTHR43201">
    <property type="entry name" value="ACYL-COA SYNTHETASE"/>
    <property type="match status" value="1"/>
</dbReference>
<evidence type="ECO:0000313" key="2">
    <source>
        <dbReference type="EMBL" id="GJE99113.1"/>
    </source>
</evidence>
<dbReference type="GO" id="GO:0006631">
    <property type="term" value="P:fatty acid metabolic process"/>
    <property type="evidence" value="ECO:0007669"/>
    <property type="project" value="TreeGrafter"/>
</dbReference>
<sequence length="453" mass="49444">MSKQPVLPPLDGSISVLPGLVDFNERQNPDLPWAILAPESGTDVVSISFAEYAKATHRVARILRPDGSSANGEVIAVLAHCDSLLYLALLAGLVRAGYVPFPISPKNSVPAIISMFDKVACGRIISQSSFQHVLAAVEAHFDERGRYLHVVDIPALDQVFPVIGGPSPAVEPFPSSVDRTFSPENPLFYLHSSGSTGFPKPIPLRQVQALQWCRSPVLFDARDHGIRWGSMPLPPYHTIGIYMQLFAPIMSGHPVSLYKPQYPAAPPVPTPLNVIRAARVTGATGIAIVPAFLESWAHSEESMEFLKTLDILVYAGGPLSPAIGDQLVSAGVKVYSVYGGTEFGVHTKIFDMDDSQGPDADVKTSKDWEWVRFPDWMTCRWEPQGDGQFELQCLTRPEHRPSVENLSDVTGYATHDLLVPHPTKKGLWKLVGRKDDVIVLSIGRHAAKPIVAC</sequence>
<dbReference type="Proteomes" id="UP000703269">
    <property type="component" value="Unassembled WGS sequence"/>
</dbReference>
<dbReference type="InterPro" id="IPR000873">
    <property type="entry name" value="AMP-dep_synth/lig_dom"/>
</dbReference>
<keyword evidence="3" id="KW-1185">Reference proteome</keyword>
<evidence type="ECO:0000259" key="1">
    <source>
        <dbReference type="Pfam" id="PF00501"/>
    </source>
</evidence>
<dbReference type="Pfam" id="PF00501">
    <property type="entry name" value="AMP-binding"/>
    <property type="match status" value="1"/>
</dbReference>
<evidence type="ECO:0000313" key="3">
    <source>
        <dbReference type="Proteomes" id="UP000703269"/>
    </source>
</evidence>
<accession>A0A9P3GQ97</accession>
<dbReference type="OrthoDB" id="429813at2759"/>
<feature type="domain" description="AMP-dependent synthetase/ligase" evidence="1">
    <location>
        <begin position="42"/>
        <end position="353"/>
    </location>
</feature>
<dbReference type="SUPFAM" id="SSF56801">
    <property type="entry name" value="Acetyl-CoA synthetase-like"/>
    <property type="match status" value="1"/>
</dbReference>
<dbReference type="Gene3D" id="3.40.50.12780">
    <property type="entry name" value="N-terminal domain of ligase-like"/>
    <property type="match status" value="1"/>
</dbReference>